<reference evidence="2" key="1">
    <citation type="journal article" date="2023" name="GigaByte">
        <title>Genome assembly of the bearded iris, Iris pallida Lam.</title>
        <authorList>
            <person name="Bruccoleri R.E."/>
            <person name="Oakeley E.J."/>
            <person name="Faust A.M.E."/>
            <person name="Altorfer M."/>
            <person name="Dessus-Babus S."/>
            <person name="Burckhardt D."/>
            <person name="Oertli M."/>
            <person name="Naumann U."/>
            <person name="Petersen F."/>
            <person name="Wong J."/>
        </authorList>
    </citation>
    <scope>NUCLEOTIDE SEQUENCE</scope>
    <source>
        <strain evidence="2">GSM-AAB239-AS_SAM_17_03QT</strain>
    </source>
</reference>
<protein>
    <submittedName>
        <fullName evidence="2">Uncharacterized protein</fullName>
    </submittedName>
</protein>
<evidence type="ECO:0000313" key="3">
    <source>
        <dbReference type="Proteomes" id="UP001140949"/>
    </source>
</evidence>
<feature type="region of interest" description="Disordered" evidence="1">
    <location>
        <begin position="24"/>
        <end position="50"/>
    </location>
</feature>
<evidence type="ECO:0000313" key="2">
    <source>
        <dbReference type="EMBL" id="KAJ6792897.1"/>
    </source>
</evidence>
<dbReference type="Proteomes" id="UP001140949">
    <property type="component" value="Unassembled WGS sequence"/>
</dbReference>
<organism evidence="2 3">
    <name type="scientific">Iris pallida</name>
    <name type="common">Sweet iris</name>
    <dbReference type="NCBI Taxonomy" id="29817"/>
    <lineage>
        <taxon>Eukaryota</taxon>
        <taxon>Viridiplantae</taxon>
        <taxon>Streptophyta</taxon>
        <taxon>Embryophyta</taxon>
        <taxon>Tracheophyta</taxon>
        <taxon>Spermatophyta</taxon>
        <taxon>Magnoliopsida</taxon>
        <taxon>Liliopsida</taxon>
        <taxon>Asparagales</taxon>
        <taxon>Iridaceae</taxon>
        <taxon>Iridoideae</taxon>
        <taxon>Irideae</taxon>
        <taxon>Iris</taxon>
    </lineage>
</organism>
<evidence type="ECO:0000256" key="1">
    <source>
        <dbReference type="SAM" id="MobiDB-lite"/>
    </source>
</evidence>
<proteinExistence type="predicted"/>
<comment type="caution">
    <text evidence="2">The sequence shown here is derived from an EMBL/GenBank/DDBJ whole genome shotgun (WGS) entry which is preliminary data.</text>
</comment>
<gene>
    <name evidence="2" type="ORF">M6B38_237950</name>
</gene>
<name>A0AAX6DM97_IRIPA</name>
<dbReference type="AlphaFoldDB" id="A0AAX6DM97"/>
<dbReference type="EMBL" id="JANAVB010043417">
    <property type="protein sequence ID" value="KAJ6792897.1"/>
    <property type="molecule type" value="Genomic_DNA"/>
</dbReference>
<sequence length="75" mass="8148">MHNGDGDPDGRGRCQPLQRRRLAMAGVGTGNHSGETARRGWGSGRRLDDEVSRCGDRGSVVVVWDVRVGMSTRAR</sequence>
<accession>A0AAX6DM97</accession>
<keyword evidence="3" id="KW-1185">Reference proteome</keyword>
<reference evidence="2" key="2">
    <citation type="submission" date="2023-04" db="EMBL/GenBank/DDBJ databases">
        <authorList>
            <person name="Bruccoleri R.E."/>
            <person name="Oakeley E.J."/>
            <person name="Faust A.-M."/>
            <person name="Dessus-Babus S."/>
            <person name="Altorfer M."/>
            <person name="Burckhardt D."/>
            <person name="Oertli M."/>
            <person name="Naumann U."/>
            <person name="Petersen F."/>
            <person name="Wong J."/>
        </authorList>
    </citation>
    <scope>NUCLEOTIDE SEQUENCE</scope>
    <source>
        <strain evidence="2">GSM-AAB239-AS_SAM_17_03QT</strain>
        <tissue evidence="2">Leaf</tissue>
    </source>
</reference>